<evidence type="ECO:0000313" key="3">
    <source>
        <dbReference type="EMBL" id="GJE94326.1"/>
    </source>
</evidence>
<dbReference type="AlphaFoldDB" id="A0A9P3GG52"/>
<feature type="compositionally biased region" description="Low complexity" evidence="2">
    <location>
        <begin position="475"/>
        <end position="486"/>
    </location>
</feature>
<feature type="region of interest" description="Disordered" evidence="2">
    <location>
        <begin position="414"/>
        <end position="486"/>
    </location>
</feature>
<feature type="coiled-coil region" evidence="1">
    <location>
        <begin position="165"/>
        <end position="192"/>
    </location>
</feature>
<keyword evidence="1" id="KW-0175">Coiled coil</keyword>
<name>A0A9P3GG52_9APHY</name>
<gene>
    <name evidence="3" type="ORF">PsYK624_104950</name>
</gene>
<feature type="region of interest" description="Disordered" evidence="2">
    <location>
        <begin position="343"/>
        <end position="362"/>
    </location>
</feature>
<reference evidence="3 4" key="1">
    <citation type="submission" date="2021-08" db="EMBL/GenBank/DDBJ databases">
        <title>Draft Genome Sequence of Phanerochaete sordida strain YK-624.</title>
        <authorList>
            <person name="Mori T."/>
            <person name="Dohra H."/>
            <person name="Suzuki T."/>
            <person name="Kawagishi H."/>
            <person name="Hirai H."/>
        </authorList>
    </citation>
    <scope>NUCLEOTIDE SEQUENCE [LARGE SCALE GENOMIC DNA]</scope>
    <source>
        <strain evidence="3 4">YK-624</strain>
    </source>
</reference>
<evidence type="ECO:0000313" key="4">
    <source>
        <dbReference type="Proteomes" id="UP000703269"/>
    </source>
</evidence>
<sequence>MDDLVRDNPEMAPQLLRMLNDKLQASLRALADTQQANEALRAEVARLEAQAGGSGHGAQSAELQDLGEALERECERSRRLSDENADLRALYEGHEGVGAVCVNEAELGEADGKDCLCEGHRDFLELQQRLEQQDVAYNEMCEQVVGLEDQLKLSEQTSEARRLHIEGLEDREREWCSEKEQLEKANAVLREEHTEAVYKYSKYKKLSLHLSSTTHANATSPSVKAGPSTLPPKPSAPSPAHTPATPSTAQANTHLRPPTPAPPASPPEAPAPPPSEPRRTPVGPQQTPGAPPASVPVPARPPPAPTSGALYAHRSTPPSSSARIPPQVLTATQRRTFAPFRARQPRTPPHASTRSACATAPPPPALTDAFTRSTFSATRSACATTRPALAACRALPTARPTLTSQRTLATAQPTLKGAQPAPRGARPGHAAALSTAHRRTNLARPRARVARTPVPAAALSTARRRADAYREPRATARAGSGRAGSDVGAAREACRGAGVPPECARGEACKDVGREDGVGGVLCVGWVSVFFEAWFSEWFSFL</sequence>
<feature type="compositionally biased region" description="Low complexity" evidence="2">
    <location>
        <begin position="417"/>
        <end position="432"/>
    </location>
</feature>
<organism evidence="3 4">
    <name type="scientific">Phanerochaete sordida</name>
    <dbReference type="NCBI Taxonomy" id="48140"/>
    <lineage>
        <taxon>Eukaryota</taxon>
        <taxon>Fungi</taxon>
        <taxon>Dikarya</taxon>
        <taxon>Basidiomycota</taxon>
        <taxon>Agaricomycotina</taxon>
        <taxon>Agaricomycetes</taxon>
        <taxon>Polyporales</taxon>
        <taxon>Phanerochaetaceae</taxon>
        <taxon>Phanerochaete</taxon>
    </lineage>
</organism>
<dbReference type="Proteomes" id="UP000703269">
    <property type="component" value="Unassembled WGS sequence"/>
</dbReference>
<dbReference type="EMBL" id="BPQB01000039">
    <property type="protein sequence ID" value="GJE94326.1"/>
    <property type="molecule type" value="Genomic_DNA"/>
</dbReference>
<feature type="compositionally biased region" description="Low complexity" evidence="2">
    <location>
        <begin position="238"/>
        <end position="249"/>
    </location>
</feature>
<evidence type="ECO:0000256" key="1">
    <source>
        <dbReference type="SAM" id="Coils"/>
    </source>
</evidence>
<feature type="region of interest" description="Disordered" evidence="2">
    <location>
        <begin position="215"/>
        <end position="324"/>
    </location>
</feature>
<feature type="compositionally biased region" description="Basic and acidic residues" evidence="2">
    <location>
        <begin position="464"/>
        <end position="474"/>
    </location>
</feature>
<feature type="coiled-coil region" evidence="1">
    <location>
        <begin position="23"/>
        <end position="50"/>
    </location>
</feature>
<proteinExistence type="predicted"/>
<feature type="compositionally biased region" description="Pro residues" evidence="2">
    <location>
        <begin position="257"/>
        <end position="275"/>
    </location>
</feature>
<feature type="compositionally biased region" description="Pro residues" evidence="2">
    <location>
        <begin position="289"/>
        <end position="305"/>
    </location>
</feature>
<evidence type="ECO:0000256" key="2">
    <source>
        <dbReference type="SAM" id="MobiDB-lite"/>
    </source>
</evidence>
<feature type="compositionally biased region" description="Basic residues" evidence="2">
    <location>
        <begin position="436"/>
        <end position="449"/>
    </location>
</feature>
<protein>
    <submittedName>
        <fullName evidence="3">Uncharacterized protein</fullName>
    </submittedName>
</protein>
<comment type="caution">
    <text evidence="3">The sequence shown here is derived from an EMBL/GenBank/DDBJ whole genome shotgun (WGS) entry which is preliminary data.</text>
</comment>
<keyword evidence="4" id="KW-1185">Reference proteome</keyword>
<accession>A0A9P3GG52</accession>